<dbReference type="InterPro" id="IPR046345">
    <property type="entry name" value="TraB_PrgY-like"/>
</dbReference>
<evidence type="ECO:0000256" key="2">
    <source>
        <dbReference type="SAM" id="SignalP"/>
    </source>
</evidence>
<comment type="caution">
    <text evidence="3">The sequence shown here is derived from an EMBL/GenBank/DDBJ whole genome shotgun (WGS) entry which is preliminary data.</text>
</comment>
<evidence type="ECO:0000313" key="3">
    <source>
        <dbReference type="EMBL" id="KAG7374349.1"/>
    </source>
</evidence>
<reference evidence="3" key="1">
    <citation type="journal article" date="2021" name="Sci. Rep.">
        <title>Diploid genomic architecture of Nitzschia inconspicua, an elite biomass production diatom.</title>
        <authorList>
            <person name="Oliver A."/>
            <person name="Podell S."/>
            <person name="Pinowska A."/>
            <person name="Traller J.C."/>
            <person name="Smith S.R."/>
            <person name="McClure R."/>
            <person name="Beliaev A."/>
            <person name="Bohutskyi P."/>
            <person name="Hill E.A."/>
            <person name="Rabines A."/>
            <person name="Zheng H."/>
            <person name="Allen L.Z."/>
            <person name="Kuo A."/>
            <person name="Grigoriev I.V."/>
            <person name="Allen A.E."/>
            <person name="Hazlebeck D."/>
            <person name="Allen E.E."/>
        </authorList>
    </citation>
    <scope>NUCLEOTIDE SEQUENCE</scope>
    <source>
        <strain evidence="3">Hildebrandi</strain>
    </source>
</reference>
<feature type="region of interest" description="Disordered" evidence="1">
    <location>
        <begin position="46"/>
        <end position="74"/>
    </location>
</feature>
<keyword evidence="2" id="KW-0732">Signal</keyword>
<dbReference type="AlphaFoldDB" id="A0A9K3M5P1"/>
<feature type="chain" id="PRO_5039919687" evidence="2">
    <location>
        <begin position="26"/>
        <end position="470"/>
    </location>
</feature>
<dbReference type="InterPro" id="IPR002816">
    <property type="entry name" value="TraB/PrgY/GumN_fam"/>
</dbReference>
<keyword evidence="4" id="KW-1185">Reference proteome</keyword>
<feature type="signal peptide" evidence="2">
    <location>
        <begin position="1"/>
        <end position="25"/>
    </location>
</feature>
<sequence length="470" mass="52417">MAATSPFISLVLGVLILCWIQLCHVQVFAATGNTVSSTATSGFQPQPTFVGKNTHHSTPTTNEAFPIDDDDNNNNLTTASSNTNNVTLVIPEWKRNLPFPLNNKTHTLQRIVVPGMAGRSVEIYLLGTAHVSTDSSRDVRLLLEAIEPDIIFLELCDQRIPMMVMPAASSQKAENTNTTTTPTETTVAAVLKERVGFWQRLRRKKPKTSQSTDEDQQEPPPPPPQSKSMYSVAATLLTNMQEDYAQSLGVELGGEFRVAYEYWDETCKALEEINGFGTGNTSPQRVHMILGDRPLYLTLTRAWESLRLWGKAKLLIGLLLSSFQRPDPKELQEWMQSILLDDSGDLLSKSIAELAQHFPTLEEVIIRERDAYMACKLYQTCRHVLSAKGVTANQTYRIVAIVGAGHVQGICKWLTDGPSNTGDESPEQILKRLVQLKKNPMAEEDLNYLVHDIMEVNPDLLRDLLKDKES</sequence>
<dbReference type="PANTHER" id="PTHR21530">
    <property type="entry name" value="PHEROMONE SHUTDOWN PROTEIN"/>
    <property type="match status" value="1"/>
</dbReference>
<accession>A0A9K3M5P1</accession>
<reference evidence="3" key="2">
    <citation type="submission" date="2021-04" db="EMBL/GenBank/DDBJ databases">
        <authorList>
            <person name="Podell S."/>
        </authorList>
    </citation>
    <scope>NUCLEOTIDE SEQUENCE</scope>
    <source>
        <strain evidence="3">Hildebrandi</strain>
    </source>
</reference>
<evidence type="ECO:0000313" key="4">
    <source>
        <dbReference type="Proteomes" id="UP000693970"/>
    </source>
</evidence>
<dbReference type="EMBL" id="JAGRRH010000001">
    <property type="protein sequence ID" value="KAG7374349.1"/>
    <property type="molecule type" value="Genomic_DNA"/>
</dbReference>
<dbReference type="Proteomes" id="UP000693970">
    <property type="component" value="Unassembled WGS sequence"/>
</dbReference>
<dbReference type="PANTHER" id="PTHR21530:SF7">
    <property type="entry name" value="TRAB DOMAIN-CONTAINING PROTEIN"/>
    <property type="match status" value="1"/>
</dbReference>
<gene>
    <name evidence="3" type="ORF">IV203_013444</name>
</gene>
<proteinExistence type="predicted"/>
<name>A0A9K3M5P1_9STRA</name>
<feature type="region of interest" description="Disordered" evidence="1">
    <location>
        <begin position="202"/>
        <end position="228"/>
    </location>
</feature>
<evidence type="ECO:0000256" key="1">
    <source>
        <dbReference type="SAM" id="MobiDB-lite"/>
    </source>
</evidence>
<dbReference type="CDD" id="cd14726">
    <property type="entry name" value="TraB_PrgY-like"/>
    <property type="match status" value="1"/>
</dbReference>
<organism evidence="3 4">
    <name type="scientific">Nitzschia inconspicua</name>
    <dbReference type="NCBI Taxonomy" id="303405"/>
    <lineage>
        <taxon>Eukaryota</taxon>
        <taxon>Sar</taxon>
        <taxon>Stramenopiles</taxon>
        <taxon>Ochrophyta</taxon>
        <taxon>Bacillariophyta</taxon>
        <taxon>Bacillariophyceae</taxon>
        <taxon>Bacillariophycidae</taxon>
        <taxon>Bacillariales</taxon>
        <taxon>Bacillariaceae</taxon>
        <taxon>Nitzschia</taxon>
    </lineage>
</organism>
<dbReference type="Pfam" id="PF01963">
    <property type="entry name" value="TraB_PrgY_gumN"/>
    <property type="match status" value="1"/>
</dbReference>
<dbReference type="OrthoDB" id="45039at2759"/>
<protein>
    <submittedName>
        <fullName evidence="3">Pheromone shutdown-related protein TraB</fullName>
    </submittedName>
</protein>